<dbReference type="InterPro" id="IPR007278">
    <property type="entry name" value="DUF397"/>
</dbReference>
<accession>A0A917R588</accession>
<feature type="domain" description="DUF397" evidence="1">
    <location>
        <begin position="14"/>
        <end position="66"/>
    </location>
</feature>
<reference evidence="2" key="2">
    <citation type="submission" date="2020-09" db="EMBL/GenBank/DDBJ databases">
        <authorList>
            <person name="Sun Q."/>
            <person name="Ohkuma M."/>
        </authorList>
    </citation>
    <scope>NUCLEOTIDE SEQUENCE</scope>
    <source>
        <strain evidence="2">JCM 13064</strain>
    </source>
</reference>
<reference evidence="2" key="1">
    <citation type="journal article" date="2014" name="Int. J. Syst. Evol. Microbiol.">
        <title>Complete genome sequence of Corynebacterium casei LMG S-19264T (=DSM 44701T), isolated from a smear-ripened cheese.</title>
        <authorList>
            <consortium name="US DOE Joint Genome Institute (JGI-PGF)"/>
            <person name="Walter F."/>
            <person name="Albersmeier A."/>
            <person name="Kalinowski J."/>
            <person name="Ruckert C."/>
        </authorList>
    </citation>
    <scope>NUCLEOTIDE SEQUENCE</scope>
    <source>
        <strain evidence="2">JCM 13064</strain>
    </source>
</reference>
<evidence type="ECO:0000313" key="2">
    <source>
        <dbReference type="EMBL" id="GGK88939.1"/>
    </source>
</evidence>
<name>A0A917R588_9ACTN</name>
<dbReference type="RefSeq" id="WP_189164027.1">
    <property type="nucleotide sequence ID" value="NZ_BMNT01000017.1"/>
</dbReference>
<dbReference type="AlphaFoldDB" id="A0A917R588"/>
<evidence type="ECO:0000259" key="1">
    <source>
        <dbReference type="Pfam" id="PF04149"/>
    </source>
</evidence>
<gene>
    <name evidence="2" type="ORF">GCM10007964_34530</name>
</gene>
<organism evidence="2 3">
    <name type="scientific">Sphaerisporangium melleum</name>
    <dbReference type="NCBI Taxonomy" id="321316"/>
    <lineage>
        <taxon>Bacteria</taxon>
        <taxon>Bacillati</taxon>
        <taxon>Actinomycetota</taxon>
        <taxon>Actinomycetes</taxon>
        <taxon>Streptosporangiales</taxon>
        <taxon>Streptosporangiaceae</taxon>
        <taxon>Sphaerisporangium</taxon>
    </lineage>
</organism>
<proteinExistence type="predicted"/>
<evidence type="ECO:0000313" key="3">
    <source>
        <dbReference type="Proteomes" id="UP000645217"/>
    </source>
</evidence>
<dbReference type="EMBL" id="BMNT01000017">
    <property type="protein sequence ID" value="GGK88939.1"/>
    <property type="molecule type" value="Genomic_DNA"/>
</dbReference>
<comment type="caution">
    <text evidence="2">The sequence shown here is derived from an EMBL/GenBank/DDBJ whole genome shotgun (WGS) entry which is preliminary data.</text>
</comment>
<sequence length="72" mass="7464">MGTTSRIDLSGALWQKASHSGDSGGQCVEVAENLPDLVGVRDSKMPDGPVLLFPAGEWSAFLAGVRDGDFGS</sequence>
<protein>
    <recommendedName>
        <fullName evidence="1">DUF397 domain-containing protein</fullName>
    </recommendedName>
</protein>
<dbReference type="Proteomes" id="UP000645217">
    <property type="component" value="Unassembled WGS sequence"/>
</dbReference>
<dbReference type="Pfam" id="PF04149">
    <property type="entry name" value="DUF397"/>
    <property type="match status" value="1"/>
</dbReference>
<keyword evidence="3" id="KW-1185">Reference proteome</keyword>